<dbReference type="AlphaFoldDB" id="A0A1G4K9A4"/>
<gene>
    <name evidence="11" type="ORF">LANO_0F07932G</name>
</gene>
<evidence type="ECO:0000256" key="6">
    <source>
        <dbReference type="ARBA" id="ARBA00044493"/>
    </source>
</evidence>
<comment type="subcellular location">
    <subcellularLocation>
        <location evidence="1">Mitochondrion</location>
    </subcellularLocation>
</comment>
<keyword evidence="5" id="KW-0508">mRNA splicing</keyword>
<comment type="similarity">
    <text evidence="2">Belongs to the CCM1 family.</text>
</comment>
<name>A0A1G4K9A4_9SACH</name>
<dbReference type="NCBIfam" id="TIGR00756">
    <property type="entry name" value="PPR"/>
    <property type="match status" value="1"/>
</dbReference>
<evidence type="ECO:0000256" key="7">
    <source>
        <dbReference type="ARBA" id="ARBA00044511"/>
    </source>
</evidence>
<accession>A0A1G4K9A4</accession>
<dbReference type="PANTHER" id="PTHR47936:SF1">
    <property type="entry name" value="PENTATRICOPEPTIDE REPEAT-CONTAINING PROTEIN GUN1, CHLOROPLASTIC"/>
    <property type="match status" value="1"/>
</dbReference>
<evidence type="ECO:0000256" key="5">
    <source>
        <dbReference type="ARBA" id="ARBA00023187"/>
    </source>
</evidence>
<reference evidence="12" key="1">
    <citation type="submission" date="2016-03" db="EMBL/GenBank/DDBJ databases">
        <authorList>
            <person name="Devillers Hugo."/>
        </authorList>
    </citation>
    <scope>NUCLEOTIDE SEQUENCE [LARGE SCALE GENOMIC DNA]</scope>
</reference>
<dbReference type="GO" id="GO:0031930">
    <property type="term" value="P:mitochondria-nucleus signaling pathway"/>
    <property type="evidence" value="ECO:0007669"/>
    <property type="project" value="TreeGrafter"/>
</dbReference>
<dbReference type="InterPro" id="IPR002885">
    <property type="entry name" value="PPR_rpt"/>
</dbReference>
<feature type="repeat" description="PPR" evidence="9">
    <location>
        <begin position="373"/>
        <end position="407"/>
    </location>
</feature>
<keyword evidence="4" id="KW-0677">Repeat</keyword>
<dbReference type="Pfam" id="PF13041">
    <property type="entry name" value="PPR_2"/>
    <property type="match status" value="1"/>
</dbReference>
<evidence type="ECO:0000256" key="1">
    <source>
        <dbReference type="ARBA" id="ARBA00004173"/>
    </source>
</evidence>
<evidence type="ECO:0000313" key="12">
    <source>
        <dbReference type="Proteomes" id="UP000189911"/>
    </source>
</evidence>
<dbReference type="InterPro" id="IPR011990">
    <property type="entry name" value="TPR-like_helical_dom_sf"/>
</dbReference>
<evidence type="ECO:0000256" key="8">
    <source>
        <dbReference type="ARBA" id="ARBA00044527"/>
    </source>
</evidence>
<dbReference type="Gene3D" id="1.25.40.10">
    <property type="entry name" value="Tetratricopeptide repeat domain"/>
    <property type="match status" value="1"/>
</dbReference>
<comment type="subunit">
    <text evidence="7">Binds to mitochondrial small subunit 15S rRNA.</text>
</comment>
<sequence length="867" mass="99126">MLARNIDTLKPWLGCVFKRFVVVPASGDKSRRRRRNVRNVRRDVSVEDLELDKTLNLTDPRELEFKLRQLREFTRNLQAQIRVADDLTHKDAAQKELTKEELSKQNNTEATANLILGSKSGLTLSQQNSNLNTSEMNLSSFILSTSRQAQKFLPQILLDRINDDELVLKSLINHRSSDWNSIVSKLYNCPEKLQGVSHRILKVFILPKVSYLSLKNIRKLDSMLMDYIGNDGTRFTTAMYECMFLNLSNIKSFPNSTVSETFEFIESLLQRFDAAQSLLLQEKITDGSTGTSLIPKAEMNQLILNCCIKLASRLSDTQKMNYFLSKFKQDYDILPNRENYTTIAQYYSKLGLFDQAWDLFATMKFLSAEHKPDTKTYTTMLNICAKEKNYSKAIDLFNEMADLKIETSAETLNALTKVLAVASGDPVSSEGKGESLRLLGWKYLHQNEDLVNMRGRNLEDTIMTMMALCAYDGDAGLARALYFKYTTAKFTENHNKWKMNHGDSKSVDFKVLWSKSLNPYLFNYLLLAYANYSPDKLPLLLGFDQGAITRRNLINSVDYNYKFDEAENGLPLRLPMLPIADFNQGTQVLLESRALWQFNLGYGGTCDLREEPGDLSTKITKIVESSDSLDDFAFRILHQIALWKSTLVNHNVLSTKSFMSFLTIPIKMGDKTEFLLRLSEFSFQQGMLNDQISSLYNKVKSRTLPESEESSQSQGQDLNPTDNTEVQATFRYLFSMKHKILRDSSVHELAMRAAVKFQDVKLATQTWESRGAFRKTAAFQRLAPAERAKKDTAFASLMVDFFTDQQMFSDAMGIIMSSQRHISWNYAMVKKLHGKLVELEDKNSIRILIEIVNKRSKLDSIEPTTAK</sequence>
<keyword evidence="3" id="KW-0507">mRNA processing</keyword>
<organism evidence="11 12">
    <name type="scientific">Lachancea nothofagi CBS 11611</name>
    <dbReference type="NCBI Taxonomy" id="1266666"/>
    <lineage>
        <taxon>Eukaryota</taxon>
        <taxon>Fungi</taxon>
        <taxon>Dikarya</taxon>
        <taxon>Ascomycota</taxon>
        <taxon>Saccharomycotina</taxon>
        <taxon>Saccharomycetes</taxon>
        <taxon>Saccharomycetales</taxon>
        <taxon>Saccharomycetaceae</taxon>
        <taxon>Lachancea</taxon>
    </lineage>
</organism>
<dbReference type="EMBL" id="LT598452">
    <property type="protein sequence ID" value="SCV00650.1"/>
    <property type="molecule type" value="Genomic_DNA"/>
</dbReference>
<dbReference type="OrthoDB" id="185373at2759"/>
<feature type="region of interest" description="Disordered" evidence="10">
    <location>
        <begin position="703"/>
        <end position="722"/>
    </location>
</feature>
<evidence type="ECO:0000313" key="11">
    <source>
        <dbReference type="EMBL" id="SCV00650.1"/>
    </source>
</evidence>
<dbReference type="GO" id="GO:0008380">
    <property type="term" value="P:RNA splicing"/>
    <property type="evidence" value="ECO:0007669"/>
    <property type="project" value="UniProtKB-KW"/>
</dbReference>
<dbReference type="Proteomes" id="UP000189911">
    <property type="component" value="Chromosome F"/>
</dbReference>
<evidence type="ECO:0000256" key="4">
    <source>
        <dbReference type="ARBA" id="ARBA00022737"/>
    </source>
</evidence>
<evidence type="ECO:0000256" key="2">
    <source>
        <dbReference type="ARBA" id="ARBA00006192"/>
    </source>
</evidence>
<evidence type="ECO:0000256" key="10">
    <source>
        <dbReference type="SAM" id="MobiDB-lite"/>
    </source>
</evidence>
<keyword evidence="12" id="KW-1185">Reference proteome</keyword>
<evidence type="ECO:0000256" key="9">
    <source>
        <dbReference type="PROSITE-ProRule" id="PRU00708"/>
    </source>
</evidence>
<dbReference type="PANTHER" id="PTHR47936">
    <property type="entry name" value="PPR_LONG DOMAIN-CONTAINING PROTEIN"/>
    <property type="match status" value="1"/>
</dbReference>
<proteinExistence type="inferred from homology"/>
<evidence type="ECO:0000256" key="3">
    <source>
        <dbReference type="ARBA" id="ARBA00022664"/>
    </source>
</evidence>
<dbReference type="GO" id="GO:0006397">
    <property type="term" value="P:mRNA processing"/>
    <property type="evidence" value="ECO:0007669"/>
    <property type="project" value="UniProtKB-KW"/>
</dbReference>
<protein>
    <recommendedName>
        <fullName evidence="8">Mitochondrial 15S rRNA processing factor CCM1</fullName>
    </recommendedName>
</protein>
<comment type="function">
    <text evidence="6">Regulates mitochondrial small subunit maturation by controlling 15S rRNA 5'-end processing. Localizes to the 5' precursor of the 15S rRNA in a position that is subsequently occupied by mS47 in the mature yeast mtSSU. Uses structure and sequence-specific RNA recognition, binding to a single-stranded region of the precursor and specifically recognizing bases -6 to -1. The exchange of Ccm1 for mS47 is coupled to the irreversible removal of precursor rRNA that is accompanied by conformational changes of the mitoribosomal proteins uS5m and mS26. These conformational changes signal completion of 5'-end rRNA processing through protection of the mature 5'-end of the 15S rRNA and stabilization of mS47. The removal of the 5' precursor together with the dissociation of Ccm1 may be catalyzed by the 5'-3' exoribonuclease Pet127. Involved in the specific removal of group I introns in mitochondrial encoded transcripts.</text>
</comment>
<dbReference type="PROSITE" id="PS51375">
    <property type="entry name" value="PPR"/>
    <property type="match status" value="1"/>
</dbReference>
<dbReference type="GO" id="GO:0005739">
    <property type="term" value="C:mitochondrion"/>
    <property type="evidence" value="ECO:0007669"/>
    <property type="project" value="UniProtKB-SubCell"/>
</dbReference>